<dbReference type="EMBL" id="PYAX01000027">
    <property type="protein sequence ID" value="PSL45271.1"/>
    <property type="molecule type" value="Genomic_DNA"/>
</dbReference>
<gene>
    <name evidence="3" type="ORF">B0I31_12748</name>
</gene>
<dbReference type="OrthoDB" id="3696492at2"/>
<evidence type="ECO:0000313" key="3">
    <source>
        <dbReference type="EMBL" id="PSL45271.1"/>
    </source>
</evidence>
<evidence type="ECO:0000313" key="4">
    <source>
        <dbReference type="Proteomes" id="UP000241118"/>
    </source>
</evidence>
<organism evidence="3 4">
    <name type="scientific">Saccharothrix carnea</name>
    <dbReference type="NCBI Taxonomy" id="1280637"/>
    <lineage>
        <taxon>Bacteria</taxon>
        <taxon>Bacillati</taxon>
        <taxon>Actinomycetota</taxon>
        <taxon>Actinomycetes</taxon>
        <taxon>Pseudonocardiales</taxon>
        <taxon>Pseudonocardiaceae</taxon>
        <taxon>Saccharothrix</taxon>
    </lineage>
</organism>
<evidence type="ECO:0000256" key="2">
    <source>
        <dbReference type="SAM" id="Phobius"/>
    </source>
</evidence>
<name>A0A2P8HGD3_SACCR</name>
<protein>
    <submittedName>
        <fullName evidence="3">Uncharacterized protein</fullName>
    </submittedName>
</protein>
<keyword evidence="1" id="KW-0175">Coiled coil</keyword>
<proteinExistence type="predicted"/>
<reference evidence="3 4" key="1">
    <citation type="submission" date="2018-03" db="EMBL/GenBank/DDBJ databases">
        <title>Genomic Encyclopedia of Type Strains, Phase III (KMG-III): the genomes of soil and plant-associated and newly described type strains.</title>
        <authorList>
            <person name="Whitman W."/>
        </authorList>
    </citation>
    <scope>NUCLEOTIDE SEQUENCE [LARGE SCALE GENOMIC DNA]</scope>
    <source>
        <strain evidence="3 4">CGMCC 4.7097</strain>
    </source>
</reference>
<comment type="caution">
    <text evidence="3">The sequence shown here is derived from an EMBL/GenBank/DDBJ whole genome shotgun (WGS) entry which is preliminary data.</text>
</comment>
<accession>A0A2P8HGD3</accession>
<feature type="transmembrane region" description="Helical" evidence="2">
    <location>
        <begin position="20"/>
        <end position="47"/>
    </location>
</feature>
<dbReference type="AlphaFoldDB" id="A0A2P8HGD3"/>
<keyword evidence="2" id="KW-1133">Transmembrane helix</keyword>
<feature type="coiled-coil region" evidence="1">
    <location>
        <begin position="58"/>
        <end position="92"/>
    </location>
</feature>
<dbReference type="RefSeq" id="WP_106620329.1">
    <property type="nucleotide sequence ID" value="NZ_PYAX01000027.1"/>
</dbReference>
<keyword evidence="2" id="KW-0812">Transmembrane</keyword>
<sequence>MTDHVLSIPSPPAPPRPRSRVAVVLLSLLVVLLLGASVLTIVLFVGAKEEHGLEVQRLDRTSRSLTDAEGRLAETEQTNDTVTDRIATLEAANAELHKCADPAKESIIAARSDDEEALRPAVRRAAENC</sequence>
<dbReference type="Proteomes" id="UP000241118">
    <property type="component" value="Unassembled WGS sequence"/>
</dbReference>
<keyword evidence="4" id="KW-1185">Reference proteome</keyword>
<keyword evidence="2" id="KW-0472">Membrane</keyword>
<evidence type="ECO:0000256" key="1">
    <source>
        <dbReference type="SAM" id="Coils"/>
    </source>
</evidence>